<evidence type="ECO:0000313" key="7">
    <source>
        <dbReference type="Proteomes" id="UP000019335"/>
    </source>
</evidence>
<dbReference type="Pfam" id="PF04032">
    <property type="entry name" value="Rpr2"/>
    <property type="match status" value="1"/>
</dbReference>
<organism evidence="6 7">
    <name type="scientific">Nannochloropsis gaditana</name>
    <dbReference type="NCBI Taxonomy" id="72520"/>
    <lineage>
        <taxon>Eukaryota</taxon>
        <taxon>Sar</taxon>
        <taxon>Stramenopiles</taxon>
        <taxon>Ochrophyta</taxon>
        <taxon>Eustigmatophyceae</taxon>
        <taxon>Eustigmatales</taxon>
        <taxon>Monodopsidaceae</taxon>
        <taxon>Nannochloropsis</taxon>
    </lineage>
</organism>
<dbReference type="Proteomes" id="UP000019335">
    <property type="component" value="Chromosome 4"/>
</dbReference>
<dbReference type="GO" id="GO:0046872">
    <property type="term" value="F:metal ion binding"/>
    <property type="evidence" value="ECO:0007669"/>
    <property type="project" value="UniProtKB-KW"/>
</dbReference>
<proteinExistence type="inferred from homology"/>
<dbReference type="OMA" id="CKHANDR"/>
<feature type="region of interest" description="Disordered" evidence="5">
    <location>
        <begin position="170"/>
        <end position="284"/>
    </location>
</feature>
<keyword evidence="7" id="KW-1185">Reference proteome</keyword>
<dbReference type="GO" id="GO:0005655">
    <property type="term" value="C:nucleolar ribonuclease P complex"/>
    <property type="evidence" value="ECO:0007669"/>
    <property type="project" value="TreeGrafter"/>
</dbReference>
<evidence type="ECO:0000256" key="5">
    <source>
        <dbReference type="SAM" id="MobiDB-lite"/>
    </source>
</evidence>
<evidence type="ECO:0000256" key="3">
    <source>
        <dbReference type="ARBA" id="ARBA00022833"/>
    </source>
</evidence>
<name>W7U723_9STRA</name>
<dbReference type="InterPro" id="IPR007175">
    <property type="entry name" value="Rpr2/Snm1/Rpp21"/>
</dbReference>
<comment type="similarity">
    <text evidence="4">Belongs to the eukaryotic/archaeal RNase P protein component 4 family.</text>
</comment>
<dbReference type="PANTHER" id="PTHR14742">
    <property type="entry name" value="RIBONUCLEASE P SUBUNIT P21"/>
    <property type="match status" value="1"/>
</dbReference>
<dbReference type="EMBL" id="AZIL01000276">
    <property type="protein sequence ID" value="EWM28656.1"/>
    <property type="molecule type" value="Genomic_DNA"/>
</dbReference>
<dbReference type="AlphaFoldDB" id="W7U723"/>
<accession>W7U723</accession>
<protein>
    <submittedName>
        <fullName evidence="6">RNAse P, Rpr2/Rpp21 subunit</fullName>
    </submittedName>
</protein>
<feature type="compositionally biased region" description="Basic and acidic residues" evidence="5">
    <location>
        <begin position="174"/>
        <end position="192"/>
    </location>
</feature>
<dbReference type="OrthoDB" id="10279854at2759"/>
<dbReference type="GO" id="GO:0008033">
    <property type="term" value="P:tRNA processing"/>
    <property type="evidence" value="ECO:0007669"/>
    <property type="project" value="UniProtKB-KW"/>
</dbReference>
<keyword evidence="3" id="KW-0862">Zinc</keyword>
<feature type="compositionally biased region" description="Basic and acidic residues" evidence="5">
    <location>
        <begin position="255"/>
        <end position="264"/>
    </location>
</feature>
<evidence type="ECO:0000256" key="4">
    <source>
        <dbReference type="ARBA" id="ARBA00038402"/>
    </source>
</evidence>
<comment type="caution">
    <text evidence="6">The sequence shown here is derived from an EMBL/GenBank/DDBJ whole genome shotgun (WGS) entry which is preliminary data.</text>
</comment>
<sequence>MDPATIRISGAFSRLLESFRVPSSALAPRLSISAQRGKPASDNVEPALLLRLDYLWKQALSHLPTNQTYSRALSRKFIRLRDLFSAHEVLHPHLSDCLCPVCGVILFPGVTARTRVQHGAKRSQANARRKWMRLSNQNSDPRSGYAANVPCSLKNRVTYACMLCNRGSRTMDGATRRSEDKRSTLGEARKAETSLLCPGASGELSSSSKQQVPDTTEEEDFIPLQSESFRQLQKHQKTLAPPRLLLDPKPRKRKRQEEPSRDGQKSVSRSLGQVRGFLASFQKG</sequence>
<evidence type="ECO:0000256" key="1">
    <source>
        <dbReference type="ARBA" id="ARBA00022694"/>
    </source>
</evidence>
<dbReference type="PANTHER" id="PTHR14742:SF0">
    <property type="entry name" value="RIBONUCLEASE P PROTEIN SUBUNIT P21"/>
    <property type="match status" value="1"/>
</dbReference>
<feature type="compositionally biased region" description="Polar residues" evidence="5">
    <location>
        <begin position="203"/>
        <end position="214"/>
    </location>
</feature>
<keyword evidence="1" id="KW-0819">tRNA processing</keyword>
<evidence type="ECO:0000256" key="2">
    <source>
        <dbReference type="ARBA" id="ARBA00022723"/>
    </source>
</evidence>
<keyword evidence="2" id="KW-0479">Metal-binding</keyword>
<reference evidence="6 7" key="1">
    <citation type="journal article" date="2014" name="Mol. Plant">
        <title>Chromosome Scale Genome Assembly and Transcriptome Profiling of Nannochloropsis gaditana in Nitrogen Depletion.</title>
        <authorList>
            <person name="Corteggiani Carpinelli E."/>
            <person name="Telatin A."/>
            <person name="Vitulo N."/>
            <person name="Forcato C."/>
            <person name="D'Angelo M."/>
            <person name="Schiavon R."/>
            <person name="Vezzi A."/>
            <person name="Giacometti G.M."/>
            <person name="Morosinotto T."/>
            <person name="Valle G."/>
        </authorList>
    </citation>
    <scope>NUCLEOTIDE SEQUENCE [LARGE SCALE GENOMIC DNA]</scope>
    <source>
        <strain evidence="6 7">B-31</strain>
    </source>
</reference>
<gene>
    <name evidence="6" type="ORF">Naga_100177g4</name>
</gene>
<evidence type="ECO:0000313" key="6">
    <source>
        <dbReference type="EMBL" id="EWM28656.1"/>
    </source>
</evidence>